<dbReference type="VEuPathDB" id="PlasmoDB:PfNF54_030030300"/>
<dbReference type="InterPro" id="IPR004258">
    <property type="entry name" value="DBL"/>
</dbReference>
<dbReference type="Pfam" id="PF15447">
    <property type="entry name" value="NTS"/>
    <property type="match status" value="1"/>
</dbReference>
<dbReference type="VEuPathDB" id="PlasmoDB:PfKH01_060024600"/>
<dbReference type="Pfam" id="PF22672">
    <property type="entry name" value="DBL_C"/>
    <property type="match status" value="2"/>
</dbReference>
<dbReference type="VEuPathDB" id="PlasmoDB:PfNF135_070014900"/>
<dbReference type="VEuPathDB" id="PlasmoDB:PfDd2_110053400"/>
<dbReference type="FunFam" id="1.20.58.830:FF:000001">
    <property type="entry name" value="Erythrocyte membrane protein 1, PfEMP1"/>
    <property type="match status" value="1"/>
</dbReference>
<feature type="region of interest" description="Disordered" evidence="1">
    <location>
        <begin position="1045"/>
        <end position="1066"/>
    </location>
</feature>
<feature type="non-terminal residue" evidence="7">
    <location>
        <position position="1428"/>
    </location>
</feature>
<feature type="domain" description="Cysteine-rich interdomain region 1 gamma" evidence="5">
    <location>
        <begin position="1366"/>
        <end position="1417"/>
    </location>
</feature>
<dbReference type="FunFam" id="1.20.58.830:FF:000005">
    <property type="entry name" value="Erythrocyte membrane protein 1, PfEMP1"/>
    <property type="match status" value="1"/>
</dbReference>
<sequence length="1428" mass="162488">MERGGSGGGGEDDKDAKYMFDRIGKDVHKKVHTAALERGRGLQGHLSKATYANDERRTESTPSNPCKLDYNFHTNVTSTVINPCKHKSEERFSEVSGGECDEKKIRGSNSNKDGACAPFRRLHVCDRNLEQIKTENITTHNLLVDVCMAAQFEGDSISGRYRQHQLTNEGSQLCTVLARSFADIGDIIRGKDLYLGNPQESTQRKKLEDNLKKIFGKIHKEVTSSGRNGVKDRYQNDGDNYYKLREDWWALNRKKVWYAMTCGAGESDKYFRDACSGGTTATNKKCRCIDFSVPTYFDYVPQFLRWFEEWAEDFCRKRKYKLKDIIEKCRYNESGEKKYCSRNGFDCKDTIRAQEKLVIGYDCHKCSVACTNFEPWIKNQKQEFEKQKNKYHKEIKEDHGTTIKIGNATINNFYVKEFYTELQKHCPTAESFLKKLNDEKICKDELTVVNETASPVNFTKDEETFSHKQYCDTCPWCGTDVGADGKWKDRRDTACVKAPTISFDESNATEIHLLSTEKGKSNILDKYSKLCENADKDKQIETWKCHFESSDKNYCVQGEGNTFTEVHDFKSYVSFFSGWINEMLEDSIKWRNQHSSCINNKKETKCIEGCKKTCECFKNWVEHMQIEWKEIEKHFDKQGDLKGIMRNTILNYYLQHFFMEDIEKAYGKEKCDELMEKINKIGTLQQEGDTEHSQDAIKILLEHEKEEADKCVSNNPQDPCPPPRQSVARSEVARVGTPPHVVERKVFEGEEDEEPDLDIEEDHGTTEDTTEGDETEEGEEKEATQPDTQPKDKVNPCEIVKELFNDTNNFSDACKLKYGPGGKERYSQWKCIPSGDKIATSSESEAKIRHRRDTTSGVVTTTGSSGDTTGSGSICVPPRRRKLYVGELTKWAEEATKGSKSPQGATALPQVEHAASTSSPTDATHLLRDAFIKSAAIETFFLWHRYKKIKDKERQEKEKRERENQALGLSSSVDGEQEEQPPQSKLEKGEIPEEFKRQMFYTLGDYADIFFGKNDILIQKTSSDGAKDEMADRERKIKDTIQTFFSNSGSTPASGTTPTPVTQPSDKRTALWGDFAQDIWHGMICALTYEDKTSGSGGEKKIEKNNDVYEKFFGTPNGSPVKPGAPATPTGTTGTYKTKYQYTEVKLEDESGAKTDTINTPKLKDFVVRPPYFRYLEEWGQNFCKERKKRLEKIKGDCEQGDGRCSGDGENCETIRTQDYDTISNFNCPRCGKHCSSYKKWIKKKKVEFDEQKKVYVKQKDNYVKQNEGAESTDHDNGFSTRLNTCSKAGDFLETLGTCSNNDNVGGKIEFNEQSETFKHTKDCDPCSEFKVKCNGDGCRGGANRNTCNKATFKVPDDIGNKENLTEKLDMLVSDKYAKGFLQDLNDCNDAGIFKSIRKDEWKCGYVCGVDICKAENINGEGNEKQII</sequence>
<dbReference type="VEuPathDB" id="PlasmoDB:PfCD01_020006000"/>
<evidence type="ECO:0000256" key="1">
    <source>
        <dbReference type="SAM" id="MobiDB-lite"/>
    </source>
</evidence>
<organism evidence="7">
    <name type="scientific">Plasmodium falciparum</name>
    <name type="common">malaria parasite P. falciparum</name>
    <dbReference type="NCBI Taxonomy" id="5833"/>
    <lineage>
        <taxon>Eukaryota</taxon>
        <taxon>Sar</taxon>
        <taxon>Alveolata</taxon>
        <taxon>Apicomplexa</taxon>
        <taxon>Aconoidasida</taxon>
        <taxon>Haemosporida</taxon>
        <taxon>Plasmodiidae</taxon>
        <taxon>Plasmodium</taxon>
        <taxon>Plasmodium (Laverania)</taxon>
    </lineage>
</organism>
<dbReference type="Gene3D" id="1.20.58.1930">
    <property type="match status" value="2"/>
</dbReference>
<dbReference type="Pfam" id="PF18562">
    <property type="entry name" value="CIDR1_gamma"/>
    <property type="match status" value="1"/>
</dbReference>
<evidence type="ECO:0000259" key="2">
    <source>
        <dbReference type="Pfam" id="PF03011"/>
    </source>
</evidence>
<dbReference type="VEuPathDB" id="PlasmoDB:PfKH02_070015200"/>
<feature type="compositionally biased region" description="Basic and acidic residues" evidence="1">
    <location>
        <begin position="781"/>
        <end position="795"/>
    </location>
</feature>
<feature type="region of interest" description="Disordered" evidence="1">
    <location>
        <begin position="842"/>
        <end position="873"/>
    </location>
</feature>
<feature type="domain" description="Duffy-antigen binding" evidence="3">
    <location>
        <begin position="874"/>
        <end position="1104"/>
    </location>
</feature>
<dbReference type="FunFam" id="1.20.1310.20:FF:000001">
    <property type="entry name" value="Erythrocyte membrane protein 1, PfEMP1"/>
    <property type="match status" value="1"/>
</dbReference>
<dbReference type="InterPro" id="IPR042202">
    <property type="entry name" value="Duffy-ag-bd_sf"/>
</dbReference>
<accession>A0A0F6P8U4</accession>
<feature type="compositionally biased region" description="Acidic residues" evidence="1">
    <location>
        <begin position="749"/>
        <end position="761"/>
    </location>
</feature>
<dbReference type="InterPro" id="IPR041480">
    <property type="entry name" value="CIDR1_gamma"/>
</dbReference>
<evidence type="ECO:0000259" key="5">
    <source>
        <dbReference type="Pfam" id="PF18562"/>
    </source>
</evidence>
<feature type="domain" description="Duffy-antigen binding" evidence="3">
    <location>
        <begin position="114"/>
        <end position="305"/>
    </location>
</feature>
<feature type="compositionally biased region" description="Acidic residues" evidence="1">
    <location>
        <begin position="768"/>
        <end position="780"/>
    </location>
</feature>
<feature type="domain" description="Duffy-binding-like" evidence="6">
    <location>
        <begin position="309"/>
        <end position="468"/>
    </location>
</feature>
<feature type="region of interest" description="Disordered" evidence="1">
    <location>
        <begin position="894"/>
        <end position="920"/>
    </location>
</feature>
<dbReference type="VEuPathDB" id="PlasmoDB:PfGN01_070017400"/>
<dbReference type="VEuPathDB" id="PlasmoDB:PF3D7_0324900"/>
<dbReference type="Gene3D" id="1.20.58.830">
    <property type="match status" value="2"/>
</dbReference>
<feature type="domain" description="Plasmodium falciparum erythrocyte membrane protein-1 N-terminal segment" evidence="4">
    <location>
        <begin position="15"/>
        <end position="50"/>
    </location>
</feature>
<protein>
    <submittedName>
        <fullName evidence="7">Erythrocyte membrane protein 1</fullName>
    </submittedName>
</protein>
<evidence type="ECO:0000259" key="6">
    <source>
        <dbReference type="Pfam" id="PF22672"/>
    </source>
</evidence>
<dbReference type="InterPro" id="IPR008602">
    <property type="entry name" value="Duffy-antigen-binding"/>
</dbReference>
<dbReference type="Gene3D" id="1.20.1310.20">
    <property type="entry name" value="Duffy-antigen binding domain"/>
    <property type="match status" value="2"/>
</dbReference>
<dbReference type="Pfam" id="PF05424">
    <property type="entry name" value="Duffy_binding"/>
    <property type="match status" value="2"/>
</dbReference>
<feature type="domain" description="Duffy-binding-like" evidence="2">
    <location>
        <begin position="575"/>
        <end position="718"/>
    </location>
</feature>
<feature type="region of interest" description="Disordered" evidence="1">
    <location>
        <begin position="952"/>
        <end position="990"/>
    </location>
</feature>
<dbReference type="VEuPathDB" id="PlasmoDB:PfTG01_040031800"/>
<dbReference type="Pfam" id="PF03011">
    <property type="entry name" value="PFEMP"/>
    <property type="match status" value="1"/>
</dbReference>
<reference evidence="7" key="1">
    <citation type="journal article" date="2015" name="Malar. J.">
        <title>Transcription of the var genes from a freshly-obtained field isolate of Plasmodium falciparum shows more variable switching patterns than long laboratory-adapted isolates.</title>
        <authorList>
            <person name="Ye R."/>
            <person name="Zhang D."/>
            <person name="Chen B."/>
            <person name="Zhu Y."/>
            <person name="Zhang Y."/>
            <person name="Wang S."/>
            <person name="Pan W."/>
        </authorList>
    </citation>
    <scope>NUCLEOTIDE SEQUENCE</scope>
    <source>
        <strain evidence="7">FCYN0906-5H</strain>
    </source>
</reference>
<dbReference type="VEuPathDB" id="PlasmoDB:PfTG01_110005500"/>
<feature type="compositionally biased region" description="Low complexity" evidence="1">
    <location>
        <begin position="855"/>
        <end position="873"/>
    </location>
</feature>
<proteinExistence type="predicted"/>
<dbReference type="VEuPathDB" id="PlasmoDB:PfKE01_120045100"/>
<dbReference type="InterPro" id="IPR054595">
    <property type="entry name" value="DBL_C"/>
</dbReference>
<dbReference type="EMBL" id="KJ856477">
    <property type="protein sequence ID" value="AJD77407.1"/>
    <property type="molecule type" value="Genomic_DNA"/>
</dbReference>
<feature type="region of interest" description="Disordered" evidence="1">
    <location>
        <begin position="707"/>
        <end position="795"/>
    </location>
</feature>
<dbReference type="GO" id="GO:0046789">
    <property type="term" value="F:host cell surface receptor binding"/>
    <property type="evidence" value="ECO:0007669"/>
    <property type="project" value="InterPro"/>
</dbReference>
<dbReference type="GO" id="GO:0016020">
    <property type="term" value="C:membrane"/>
    <property type="evidence" value="ECO:0007669"/>
    <property type="project" value="InterPro"/>
</dbReference>
<evidence type="ECO:0000313" key="7">
    <source>
        <dbReference type="EMBL" id="AJD77407.1"/>
    </source>
</evidence>
<evidence type="ECO:0000259" key="3">
    <source>
        <dbReference type="Pfam" id="PF05424"/>
    </source>
</evidence>
<dbReference type="SUPFAM" id="SSF140924">
    <property type="entry name" value="Duffy binding domain-like"/>
    <property type="match status" value="4"/>
</dbReference>
<feature type="compositionally biased region" description="Basic and acidic residues" evidence="1">
    <location>
        <begin position="952"/>
        <end position="964"/>
    </location>
</feature>
<feature type="compositionally biased region" description="Low complexity" evidence="1">
    <location>
        <begin position="1048"/>
        <end position="1062"/>
    </location>
</feature>
<evidence type="ECO:0000259" key="4">
    <source>
        <dbReference type="Pfam" id="PF15447"/>
    </source>
</evidence>
<name>A0A0F6P8U4_PLAFA</name>
<gene>
    <name evidence="7" type="primary">var25</name>
</gene>
<dbReference type="VEuPathDB" id="PlasmoDB:PfGA01_140085000"/>
<dbReference type="InterPro" id="IPR029210">
    <property type="entry name" value="PfEMP1_NTS"/>
</dbReference>
<dbReference type="VEuPathDB" id="PlasmoDB:PfML01_000016300"/>
<feature type="domain" description="Duffy-binding-like" evidence="6">
    <location>
        <begin position="1178"/>
        <end position="1322"/>
    </location>
</feature>
<dbReference type="VEuPathDB" id="PlasmoDB:PfSD01_070027900"/>